<name>A0ABY4JPX5_9BACI</name>
<reference evidence="4 5" key="1">
    <citation type="submission" date="2022-04" db="EMBL/GenBank/DDBJ databases">
        <title>Mechanism of arsenic methylation and mitigation arsenic toxicity by Bacillus sp. LH14 from an Arsenic-Contaminated Paddy Soil.</title>
        <authorList>
            <person name="Wang D."/>
        </authorList>
    </citation>
    <scope>NUCLEOTIDE SEQUENCE [LARGE SCALE GENOMIC DNA]</scope>
    <source>
        <strain evidence="4 5">LH14</strain>
    </source>
</reference>
<protein>
    <submittedName>
        <fullName evidence="4">TIGR01777 family oxidoreductase</fullName>
    </submittedName>
</protein>
<dbReference type="PANTHER" id="PTHR11092:SF0">
    <property type="entry name" value="EPIMERASE FAMILY PROTEIN SDR39U1"/>
    <property type="match status" value="1"/>
</dbReference>
<comment type="similarity">
    <text evidence="1">Belongs to the NAD(P)-dependent epimerase/dehydratase family. SDR39U1 subfamily.</text>
</comment>
<evidence type="ECO:0000313" key="5">
    <source>
        <dbReference type="Proteomes" id="UP000830639"/>
    </source>
</evidence>
<dbReference type="Proteomes" id="UP000830639">
    <property type="component" value="Chromosome"/>
</dbReference>
<evidence type="ECO:0000256" key="1">
    <source>
        <dbReference type="ARBA" id="ARBA00009353"/>
    </source>
</evidence>
<dbReference type="InterPro" id="IPR036291">
    <property type="entry name" value="NAD(P)-bd_dom_sf"/>
</dbReference>
<evidence type="ECO:0000259" key="2">
    <source>
        <dbReference type="Pfam" id="PF01370"/>
    </source>
</evidence>
<dbReference type="Pfam" id="PF08338">
    <property type="entry name" value="DUF1731"/>
    <property type="match status" value="1"/>
</dbReference>
<dbReference type="EMBL" id="CP096034">
    <property type="protein sequence ID" value="UPM54903.1"/>
    <property type="molecule type" value="Genomic_DNA"/>
</dbReference>
<gene>
    <name evidence="4" type="ORF">MY490_03255</name>
</gene>
<accession>A0ABY4JPX5</accession>
<dbReference type="RefSeq" id="WP_248267978.1">
    <property type="nucleotide sequence ID" value="NZ_CP096034.1"/>
</dbReference>
<evidence type="ECO:0000259" key="3">
    <source>
        <dbReference type="Pfam" id="PF08338"/>
    </source>
</evidence>
<dbReference type="NCBIfam" id="TIGR01777">
    <property type="entry name" value="yfcH"/>
    <property type="match status" value="1"/>
</dbReference>
<dbReference type="PANTHER" id="PTHR11092">
    <property type="entry name" value="SUGAR NUCLEOTIDE EPIMERASE RELATED"/>
    <property type="match status" value="1"/>
</dbReference>
<organism evidence="4 5">
    <name type="scientific">Gottfriedia acidiceleris</name>
    <dbReference type="NCBI Taxonomy" id="371036"/>
    <lineage>
        <taxon>Bacteria</taxon>
        <taxon>Bacillati</taxon>
        <taxon>Bacillota</taxon>
        <taxon>Bacilli</taxon>
        <taxon>Bacillales</taxon>
        <taxon>Bacillaceae</taxon>
        <taxon>Gottfriedia</taxon>
    </lineage>
</organism>
<dbReference type="InterPro" id="IPR013549">
    <property type="entry name" value="DUF1731"/>
</dbReference>
<dbReference type="InterPro" id="IPR001509">
    <property type="entry name" value="Epimerase_deHydtase"/>
</dbReference>
<proteinExistence type="inferred from homology"/>
<dbReference type="Gene3D" id="3.40.50.720">
    <property type="entry name" value="NAD(P)-binding Rossmann-like Domain"/>
    <property type="match status" value="1"/>
</dbReference>
<dbReference type="CDD" id="cd05242">
    <property type="entry name" value="SDR_a8"/>
    <property type="match status" value="1"/>
</dbReference>
<feature type="domain" description="DUF1731" evidence="3">
    <location>
        <begin position="250"/>
        <end position="293"/>
    </location>
</feature>
<keyword evidence="5" id="KW-1185">Reference proteome</keyword>
<evidence type="ECO:0000313" key="4">
    <source>
        <dbReference type="EMBL" id="UPM54903.1"/>
    </source>
</evidence>
<dbReference type="SUPFAM" id="SSF51735">
    <property type="entry name" value="NAD(P)-binding Rossmann-fold domains"/>
    <property type="match status" value="1"/>
</dbReference>
<feature type="domain" description="NAD-dependent epimerase/dehydratase" evidence="2">
    <location>
        <begin position="3"/>
        <end position="214"/>
    </location>
</feature>
<dbReference type="Pfam" id="PF01370">
    <property type="entry name" value="Epimerase"/>
    <property type="match status" value="1"/>
</dbReference>
<sequence length="298" mass="33450">MKILLTGGTGFIGSQLINEFIRHEFQCYIVTRNIKTSSNPFITYINWDQLTSNSFGESIDVVINLAGESINSGRWTKQLKDKILHSRIKSTNILITWFERQAHRPNLFINASAIGFYGTSESITFNEHDKPISNDFLASTVREWETVARKAEELGIRTILARFGLVLGLNGGALPIMILPYKLFIGGPIGKGTQWISWIHEKDVVGLILHSIKNTEIRGPLNLVSPNPVTMNEFSRSLSAALHRPNILRVPNFALQLLLGEMSMLVLEGQKVMPSKAIQTNYNFQFPSLKEALLLTLN</sequence>
<dbReference type="InterPro" id="IPR010099">
    <property type="entry name" value="SDR39U1"/>
</dbReference>